<feature type="domain" description="Methylated-DNA-[protein]-cysteine S-methyltransferase DNA binding" evidence="2">
    <location>
        <begin position="10"/>
        <end position="90"/>
    </location>
</feature>
<dbReference type="Proteomes" id="UP001501410">
    <property type="component" value="Unassembled WGS sequence"/>
</dbReference>
<dbReference type="EMBL" id="BAABEZ010000024">
    <property type="protein sequence ID" value="GAA4458756.1"/>
    <property type="molecule type" value="Genomic_DNA"/>
</dbReference>
<dbReference type="InterPro" id="IPR036388">
    <property type="entry name" value="WH-like_DNA-bd_sf"/>
</dbReference>
<protein>
    <submittedName>
        <fullName evidence="3">MGMT family protein</fullName>
    </submittedName>
</protein>
<dbReference type="SUPFAM" id="SSF46767">
    <property type="entry name" value="Methylated DNA-protein cysteine methyltransferase, C-terminal domain"/>
    <property type="match status" value="1"/>
</dbReference>
<dbReference type="Gene3D" id="1.10.10.10">
    <property type="entry name" value="Winged helix-like DNA-binding domain superfamily/Winged helix DNA-binding domain"/>
    <property type="match status" value="1"/>
</dbReference>
<sequence length="112" mass="12357">MQDPAADIAEVVYEIVRLIPAGRVSSYGAIARAVGMISGARMVGFLMGRCGAVEPKVPAHRVVNSSGLLTGKFHFGPGNEMQRLLEREGITVENDRIRDFKKLFWDPSEEIR</sequence>
<dbReference type="PANTHER" id="PTHR42942:SF1">
    <property type="entry name" value="ALKYLTRANSFERASE-LIKE PROTEIN 1"/>
    <property type="match status" value="1"/>
</dbReference>
<comment type="caution">
    <text evidence="3">The sequence shown here is derived from an EMBL/GenBank/DDBJ whole genome shotgun (WGS) entry which is preliminary data.</text>
</comment>
<name>A0ABP8MZI5_9BACT</name>
<accession>A0ABP8MZI5</accession>
<keyword evidence="1" id="KW-0227">DNA damage</keyword>
<dbReference type="PANTHER" id="PTHR42942">
    <property type="entry name" value="6-O-METHYLGUANINE DNA METHYLTRANSFERASE"/>
    <property type="match status" value="1"/>
</dbReference>
<dbReference type="CDD" id="cd06445">
    <property type="entry name" value="ATase"/>
    <property type="match status" value="1"/>
</dbReference>
<organism evidence="3 4">
    <name type="scientific">Rurimicrobium arvi</name>
    <dbReference type="NCBI Taxonomy" id="2049916"/>
    <lineage>
        <taxon>Bacteria</taxon>
        <taxon>Pseudomonadati</taxon>
        <taxon>Bacteroidota</taxon>
        <taxon>Chitinophagia</taxon>
        <taxon>Chitinophagales</taxon>
        <taxon>Chitinophagaceae</taxon>
        <taxon>Rurimicrobium</taxon>
    </lineage>
</organism>
<gene>
    <name evidence="3" type="ORF">GCM10023092_27580</name>
</gene>
<evidence type="ECO:0000313" key="4">
    <source>
        <dbReference type="Proteomes" id="UP001501410"/>
    </source>
</evidence>
<dbReference type="RefSeq" id="WP_344828406.1">
    <property type="nucleotide sequence ID" value="NZ_BAABEZ010000024.1"/>
</dbReference>
<proteinExistence type="predicted"/>
<evidence type="ECO:0000313" key="3">
    <source>
        <dbReference type="EMBL" id="GAA4458756.1"/>
    </source>
</evidence>
<reference evidence="4" key="1">
    <citation type="journal article" date="2019" name="Int. J. Syst. Evol. Microbiol.">
        <title>The Global Catalogue of Microorganisms (GCM) 10K type strain sequencing project: providing services to taxonomists for standard genome sequencing and annotation.</title>
        <authorList>
            <consortium name="The Broad Institute Genomics Platform"/>
            <consortium name="The Broad Institute Genome Sequencing Center for Infectious Disease"/>
            <person name="Wu L."/>
            <person name="Ma J."/>
        </authorList>
    </citation>
    <scope>NUCLEOTIDE SEQUENCE [LARGE SCALE GENOMIC DNA]</scope>
    <source>
        <strain evidence="4">JCM 31921</strain>
    </source>
</reference>
<evidence type="ECO:0000259" key="2">
    <source>
        <dbReference type="Pfam" id="PF01035"/>
    </source>
</evidence>
<dbReference type="InterPro" id="IPR036217">
    <property type="entry name" value="MethylDNA_cys_MeTrfase_DNAb"/>
</dbReference>
<keyword evidence="4" id="KW-1185">Reference proteome</keyword>
<evidence type="ECO:0000256" key="1">
    <source>
        <dbReference type="ARBA" id="ARBA00022763"/>
    </source>
</evidence>
<dbReference type="InterPro" id="IPR052520">
    <property type="entry name" value="ATL_DNA_repair"/>
</dbReference>
<dbReference type="InterPro" id="IPR014048">
    <property type="entry name" value="MethylDNA_cys_MeTrfase_DNA-bd"/>
</dbReference>
<dbReference type="Pfam" id="PF01035">
    <property type="entry name" value="DNA_binding_1"/>
    <property type="match status" value="1"/>
</dbReference>